<keyword evidence="4" id="KW-1185">Reference proteome</keyword>
<dbReference type="OrthoDB" id="9790710at2"/>
<gene>
    <name evidence="3" type="ORF">FPZ42_01650</name>
</gene>
<accession>A0A563U9E2</accession>
<dbReference type="Gene3D" id="3.40.50.2000">
    <property type="entry name" value="Glycogen Phosphorylase B"/>
    <property type="match status" value="2"/>
</dbReference>
<dbReference type="PANTHER" id="PTHR12526">
    <property type="entry name" value="GLYCOSYLTRANSFERASE"/>
    <property type="match status" value="1"/>
</dbReference>
<dbReference type="EMBL" id="VOEI01000001">
    <property type="protein sequence ID" value="TWR27946.1"/>
    <property type="molecule type" value="Genomic_DNA"/>
</dbReference>
<feature type="domain" description="Glycosyl transferase family 1" evidence="1">
    <location>
        <begin position="181"/>
        <end position="320"/>
    </location>
</feature>
<dbReference type="Proteomes" id="UP000318010">
    <property type="component" value="Unassembled WGS sequence"/>
</dbReference>
<reference evidence="3 4" key="1">
    <citation type="submission" date="2019-07" db="EMBL/GenBank/DDBJ databases">
        <authorList>
            <person name="Kim J."/>
        </authorList>
    </citation>
    <scope>NUCLEOTIDE SEQUENCE [LARGE SCALE GENOMIC DNA]</scope>
    <source>
        <strain evidence="3 4">MJ1a</strain>
    </source>
</reference>
<dbReference type="NCBIfam" id="NF046085">
    <property type="entry name" value="XrtY_assoc_Gly1"/>
    <property type="match status" value="1"/>
</dbReference>
<evidence type="ECO:0000313" key="3">
    <source>
        <dbReference type="EMBL" id="TWR27946.1"/>
    </source>
</evidence>
<keyword evidence="3" id="KW-0808">Transferase</keyword>
<evidence type="ECO:0000259" key="2">
    <source>
        <dbReference type="Pfam" id="PF13439"/>
    </source>
</evidence>
<dbReference type="PANTHER" id="PTHR12526:SF637">
    <property type="entry name" value="GLYCOSYLTRANSFERASE EPSF-RELATED"/>
    <property type="match status" value="1"/>
</dbReference>
<evidence type="ECO:0000313" key="4">
    <source>
        <dbReference type="Proteomes" id="UP000318010"/>
    </source>
</evidence>
<evidence type="ECO:0000259" key="1">
    <source>
        <dbReference type="Pfam" id="PF00534"/>
    </source>
</evidence>
<dbReference type="SUPFAM" id="SSF53756">
    <property type="entry name" value="UDP-Glycosyltransferase/glycogen phosphorylase"/>
    <property type="match status" value="1"/>
</dbReference>
<dbReference type="InterPro" id="IPR028098">
    <property type="entry name" value="Glyco_trans_4-like_N"/>
</dbReference>
<proteinExistence type="predicted"/>
<dbReference type="Pfam" id="PF13439">
    <property type="entry name" value="Glyco_transf_4"/>
    <property type="match status" value="1"/>
</dbReference>
<dbReference type="GO" id="GO:0016757">
    <property type="term" value="F:glycosyltransferase activity"/>
    <property type="evidence" value="ECO:0007669"/>
    <property type="project" value="InterPro"/>
</dbReference>
<name>A0A563U9E2_9SPHI</name>
<dbReference type="Pfam" id="PF00534">
    <property type="entry name" value="Glycos_transf_1"/>
    <property type="match status" value="1"/>
</dbReference>
<sequence length="367" mass="41303">MSVSALCEALVENDIDVEVFTTTANGRQELSVTPGTPEMVNGVRVTYFKRITKDHTHFSPSLLKNLRAKVKDYDVVHIHAWWNLVSVFAALIATRNNMPVILSPRGTLSYYSFLNRNSFKKRLIHHLLGKKLLRNCHIHATAQSEAFTVNKLIKPLSSTVIPNFVKLPCQLTFKRTFDEASPIKLLFFSRIEEKKGLDLLLKALPKLNFQFSLTIAGTGDPEYIKSLKSLISDNNIGQQISWLGFVTDDKFDVLNDHDLLILPSYDENFGNVVIESLSVGTPVLISDKVGLADYVADKDMGWIFKINTDNLSDKLNDICALYKSKFDVISSKAPDIIRDDFNIDKLVSEYLSMYNNIATAPVIQEIA</sequence>
<dbReference type="InterPro" id="IPR001296">
    <property type="entry name" value="Glyco_trans_1"/>
</dbReference>
<comment type="caution">
    <text evidence="3">The sequence shown here is derived from an EMBL/GenBank/DDBJ whole genome shotgun (WGS) entry which is preliminary data.</text>
</comment>
<protein>
    <submittedName>
        <fullName evidence="3">Glycosyltransferase</fullName>
    </submittedName>
</protein>
<dbReference type="AlphaFoldDB" id="A0A563U9E2"/>
<feature type="domain" description="Glycosyltransferase subfamily 4-like N-terminal" evidence="2">
    <location>
        <begin position="3"/>
        <end position="166"/>
    </location>
</feature>
<organism evidence="3 4">
    <name type="scientific">Mucilaginibacter achroorhodeus</name>
    <dbReference type="NCBI Taxonomy" id="2599294"/>
    <lineage>
        <taxon>Bacteria</taxon>
        <taxon>Pseudomonadati</taxon>
        <taxon>Bacteroidota</taxon>
        <taxon>Sphingobacteriia</taxon>
        <taxon>Sphingobacteriales</taxon>
        <taxon>Sphingobacteriaceae</taxon>
        <taxon>Mucilaginibacter</taxon>
    </lineage>
</organism>